<evidence type="ECO:0000256" key="1">
    <source>
        <dbReference type="SAM" id="MobiDB-lite"/>
    </source>
</evidence>
<sequence length="201" mass="22728">MQRYPLFKIYSRPSADPKKGYLLNTETTPAVVVGGSNMMPGPIPDPSVAAGSLPSLGLLTGISATTLTDQLKYADLCSLGAMLSPLHLLGKRAKRVMKAERDEEDDRRKRRREKNKVAAARCRNKKKERTEYLQQESERLEMMNSDLKAQIEELKHERQQLILMLNKHRPTCIVRRDSVTVMTPDSEANPLLEQLQADTKL</sequence>
<dbReference type="CTD" id="570258"/>
<accession>A0A6P3VLQ7</accession>
<dbReference type="Pfam" id="PF00170">
    <property type="entry name" value="bZIP_1"/>
    <property type="match status" value="1"/>
</dbReference>
<feature type="region of interest" description="Disordered" evidence="1">
    <location>
        <begin position="96"/>
        <end position="118"/>
    </location>
</feature>
<dbReference type="GO" id="GO:0000981">
    <property type="term" value="F:DNA-binding transcription factor activity, RNA polymerase II-specific"/>
    <property type="evidence" value="ECO:0007669"/>
    <property type="project" value="TreeGrafter"/>
</dbReference>
<evidence type="ECO:0000313" key="3">
    <source>
        <dbReference type="Proteomes" id="UP000515152"/>
    </source>
</evidence>
<dbReference type="SUPFAM" id="SSF57959">
    <property type="entry name" value="Leucine zipper domain"/>
    <property type="match status" value="1"/>
</dbReference>
<dbReference type="GeneID" id="105893144"/>
<dbReference type="OrthoDB" id="2596881at2759"/>
<evidence type="ECO:0000313" key="4">
    <source>
        <dbReference type="RefSeq" id="XP_012674956.1"/>
    </source>
</evidence>
<dbReference type="PRINTS" id="PR00042">
    <property type="entry name" value="LEUZIPPRFOS"/>
</dbReference>
<dbReference type="GO" id="GO:0000978">
    <property type="term" value="F:RNA polymerase II cis-regulatory region sequence-specific DNA binding"/>
    <property type="evidence" value="ECO:0007669"/>
    <property type="project" value="TreeGrafter"/>
</dbReference>
<keyword evidence="3" id="KW-1185">Reference proteome</keyword>
<dbReference type="GO" id="GO:0005634">
    <property type="term" value="C:nucleus"/>
    <property type="evidence" value="ECO:0007669"/>
    <property type="project" value="TreeGrafter"/>
</dbReference>
<dbReference type="PANTHER" id="PTHR23351:SF10">
    <property type="entry name" value="JUN DIMERIZATION PROTEIN 2"/>
    <property type="match status" value="1"/>
</dbReference>
<dbReference type="PANTHER" id="PTHR23351">
    <property type="entry name" value="FOS TRANSCRIPTION FACTOR-RELATED"/>
    <property type="match status" value="1"/>
</dbReference>
<reference evidence="4" key="1">
    <citation type="submission" date="2025-08" db="UniProtKB">
        <authorList>
            <consortium name="RefSeq"/>
        </authorList>
    </citation>
    <scope>IDENTIFICATION</scope>
</reference>
<evidence type="ECO:0000259" key="2">
    <source>
        <dbReference type="PROSITE" id="PS50217"/>
    </source>
</evidence>
<dbReference type="InterPro" id="IPR046347">
    <property type="entry name" value="bZIP_sf"/>
</dbReference>
<organism evidence="3 4">
    <name type="scientific">Clupea harengus</name>
    <name type="common">Atlantic herring</name>
    <dbReference type="NCBI Taxonomy" id="7950"/>
    <lineage>
        <taxon>Eukaryota</taxon>
        <taxon>Metazoa</taxon>
        <taxon>Chordata</taxon>
        <taxon>Craniata</taxon>
        <taxon>Vertebrata</taxon>
        <taxon>Euteleostomi</taxon>
        <taxon>Actinopterygii</taxon>
        <taxon>Neopterygii</taxon>
        <taxon>Teleostei</taxon>
        <taxon>Clupei</taxon>
        <taxon>Clupeiformes</taxon>
        <taxon>Clupeoidei</taxon>
        <taxon>Clupeidae</taxon>
        <taxon>Clupea</taxon>
    </lineage>
</organism>
<dbReference type="Gene3D" id="1.20.5.170">
    <property type="match status" value="1"/>
</dbReference>
<dbReference type="CDD" id="cd14722">
    <property type="entry name" value="bZIP_ATF3"/>
    <property type="match status" value="1"/>
</dbReference>
<gene>
    <name evidence="4" type="primary">jdp2a</name>
</gene>
<feature type="domain" description="BZIP" evidence="2">
    <location>
        <begin position="105"/>
        <end position="168"/>
    </location>
</feature>
<dbReference type="Proteomes" id="UP000515152">
    <property type="component" value="Chromosome 14"/>
</dbReference>
<protein>
    <submittedName>
        <fullName evidence="4">Jun dimerization protein 2</fullName>
    </submittedName>
</protein>
<dbReference type="PROSITE" id="PS50217">
    <property type="entry name" value="BZIP"/>
    <property type="match status" value="1"/>
</dbReference>
<dbReference type="PROSITE" id="PS00036">
    <property type="entry name" value="BZIP_BASIC"/>
    <property type="match status" value="1"/>
</dbReference>
<dbReference type="InterPro" id="IPR000837">
    <property type="entry name" value="AP-1"/>
</dbReference>
<dbReference type="InterPro" id="IPR004827">
    <property type="entry name" value="bZIP"/>
</dbReference>
<dbReference type="RefSeq" id="XP_012674956.1">
    <property type="nucleotide sequence ID" value="XM_012819502.3"/>
</dbReference>
<dbReference type="KEGG" id="char:105893144"/>
<proteinExistence type="predicted"/>
<dbReference type="FunFam" id="1.20.5.170:FF:000006">
    <property type="entry name" value="fos-related antigen 2 isoform X1"/>
    <property type="match status" value="1"/>
</dbReference>
<name>A0A6P3VLQ7_CLUHA</name>
<dbReference type="AlphaFoldDB" id="A0A6P3VLQ7"/>
<dbReference type="SMART" id="SM00338">
    <property type="entry name" value="BRLZ"/>
    <property type="match status" value="1"/>
</dbReference>